<comment type="caution">
    <text evidence="2">The sequence shown here is derived from an EMBL/GenBank/DDBJ whole genome shotgun (WGS) entry which is preliminary data.</text>
</comment>
<dbReference type="EMBL" id="WSZM01000017">
    <property type="protein sequence ID" value="KAF4046392.1"/>
    <property type="molecule type" value="Genomic_DNA"/>
</dbReference>
<evidence type="ECO:0000256" key="1">
    <source>
        <dbReference type="SAM" id="MobiDB-lite"/>
    </source>
</evidence>
<organism evidence="2 3">
    <name type="scientific">Phytophthora infestans</name>
    <name type="common">Potato late blight agent</name>
    <name type="synonym">Botrytis infestans</name>
    <dbReference type="NCBI Taxonomy" id="4787"/>
    <lineage>
        <taxon>Eukaryota</taxon>
        <taxon>Sar</taxon>
        <taxon>Stramenopiles</taxon>
        <taxon>Oomycota</taxon>
        <taxon>Peronosporomycetes</taxon>
        <taxon>Peronosporales</taxon>
        <taxon>Peronosporaceae</taxon>
        <taxon>Phytophthora</taxon>
    </lineage>
</organism>
<accession>A0A833SDG3</accession>
<reference evidence="2" key="1">
    <citation type="submission" date="2020-04" db="EMBL/GenBank/DDBJ databases">
        <title>Hybrid Assembly of Korean Phytophthora infestans isolates.</title>
        <authorList>
            <person name="Prokchorchik M."/>
            <person name="Lee Y."/>
            <person name="Seo J."/>
            <person name="Cho J.-H."/>
            <person name="Park Y.-E."/>
            <person name="Jang D.-C."/>
            <person name="Im J.-S."/>
            <person name="Choi J.-G."/>
            <person name="Park H.-J."/>
            <person name="Lee G.-B."/>
            <person name="Lee Y.-G."/>
            <person name="Hong S.-Y."/>
            <person name="Cho K."/>
            <person name="Sohn K.H."/>
        </authorList>
    </citation>
    <scope>NUCLEOTIDE SEQUENCE</scope>
    <source>
        <strain evidence="2">KR_1_A1</strain>
    </source>
</reference>
<sequence>MASDIPAYPGSRMNLLSDSARDPPTLPKAAQLIAEREEQAQQRRKMLELRTTKVAKLNALLNLPENTVFDRSVLEKAQRVAAKRRQDAAPQLEGQGKRRKTGSRQAPAELARKKITLVWCPVRLVKSSLSSMKKMLKVLLRIATTRTTWAIVQWRYLQLLEPSLVLRVAVLTSLSMKTR</sequence>
<feature type="region of interest" description="Disordered" evidence="1">
    <location>
        <begin position="82"/>
        <end position="107"/>
    </location>
</feature>
<evidence type="ECO:0000313" key="3">
    <source>
        <dbReference type="Proteomes" id="UP000602510"/>
    </source>
</evidence>
<protein>
    <submittedName>
        <fullName evidence="2">Uncharacterized protein</fullName>
    </submittedName>
</protein>
<name>A0A833SDG3_PHYIN</name>
<gene>
    <name evidence="2" type="ORF">GN244_ATG01227</name>
</gene>
<dbReference type="Proteomes" id="UP000602510">
    <property type="component" value="Unassembled WGS sequence"/>
</dbReference>
<keyword evidence="3" id="KW-1185">Reference proteome</keyword>
<feature type="region of interest" description="Disordered" evidence="1">
    <location>
        <begin position="1"/>
        <end position="25"/>
    </location>
</feature>
<proteinExistence type="predicted"/>
<dbReference type="AlphaFoldDB" id="A0A833SDG3"/>
<evidence type="ECO:0000313" key="2">
    <source>
        <dbReference type="EMBL" id="KAF4046392.1"/>
    </source>
</evidence>